<dbReference type="InterPro" id="IPR036523">
    <property type="entry name" value="SurE-like_sf"/>
</dbReference>
<dbReference type="GO" id="GO:0016787">
    <property type="term" value="F:hydrolase activity"/>
    <property type="evidence" value="ECO:0007669"/>
    <property type="project" value="InterPro"/>
</dbReference>
<comment type="caution">
    <text evidence="2">The sequence shown here is derived from an EMBL/GenBank/DDBJ whole genome shotgun (WGS) entry which is preliminary data.</text>
</comment>
<dbReference type="VEuPathDB" id="FungiDB:MGL_1117"/>
<dbReference type="Pfam" id="PF01975">
    <property type="entry name" value="SurE"/>
    <property type="match status" value="1"/>
</dbReference>
<evidence type="ECO:0000313" key="3">
    <source>
        <dbReference type="Proteomes" id="UP000008837"/>
    </source>
</evidence>
<dbReference type="OrthoDB" id="202825at2759"/>
<dbReference type="AlphaFoldDB" id="A8PWJ0"/>
<dbReference type="KEGG" id="mgl:MGL_1117"/>
<dbReference type="Proteomes" id="UP000008837">
    <property type="component" value="Unassembled WGS sequence"/>
</dbReference>
<sequence>MPYALLVNDDGPPSKSSPYVLGLYQQLIAKGWRVRVVLPSSQKSWYADCAH</sequence>
<gene>
    <name evidence="2" type="ORF">MGL_1117</name>
</gene>
<proteinExistence type="predicted"/>
<feature type="domain" description="Survival protein SurE-like phosphatase/nucleotidase" evidence="1">
    <location>
        <begin position="5"/>
        <end position="48"/>
    </location>
</feature>
<keyword evidence="3" id="KW-1185">Reference proteome</keyword>
<evidence type="ECO:0000259" key="1">
    <source>
        <dbReference type="Pfam" id="PF01975"/>
    </source>
</evidence>
<evidence type="ECO:0000313" key="2">
    <source>
        <dbReference type="EMBL" id="EDP44635.1"/>
    </source>
</evidence>
<dbReference type="SUPFAM" id="SSF64167">
    <property type="entry name" value="SurE-like"/>
    <property type="match status" value="1"/>
</dbReference>
<dbReference type="RefSeq" id="XP_001731849.1">
    <property type="nucleotide sequence ID" value="XM_001731797.1"/>
</dbReference>
<dbReference type="GeneID" id="5856154"/>
<accession>A8PWJ0</accession>
<dbReference type="EMBL" id="AAYY01000003">
    <property type="protein sequence ID" value="EDP44635.1"/>
    <property type="molecule type" value="Genomic_DNA"/>
</dbReference>
<dbReference type="InParanoid" id="A8PWJ0"/>
<organism evidence="2 3">
    <name type="scientific">Malassezia globosa (strain ATCC MYA-4612 / CBS 7966)</name>
    <name type="common">Dandruff-associated fungus</name>
    <dbReference type="NCBI Taxonomy" id="425265"/>
    <lineage>
        <taxon>Eukaryota</taxon>
        <taxon>Fungi</taxon>
        <taxon>Dikarya</taxon>
        <taxon>Basidiomycota</taxon>
        <taxon>Ustilaginomycotina</taxon>
        <taxon>Malasseziomycetes</taxon>
        <taxon>Malasseziales</taxon>
        <taxon>Malasseziaceae</taxon>
        <taxon>Malassezia</taxon>
    </lineage>
</organism>
<dbReference type="STRING" id="425265.A8PWJ0"/>
<reference evidence="2 3" key="1">
    <citation type="journal article" date="2007" name="Proc. Natl. Acad. Sci. U.S.A.">
        <title>Dandruff-associated Malassezia genomes reveal convergent and divergent virulence traits shared with plant and human fungal pathogens.</title>
        <authorList>
            <person name="Xu J."/>
            <person name="Saunders C.W."/>
            <person name="Hu P."/>
            <person name="Grant R.A."/>
            <person name="Boekhout T."/>
            <person name="Kuramae E.E."/>
            <person name="Kronstad J.W."/>
            <person name="Deangelis Y.M."/>
            <person name="Reeder N.L."/>
            <person name="Johnstone K.R."/>
            <person name="Leland M."/>
            <person name="Fieno A.M."/>
            <person name="Begley W.M."/>
            <person name="Sun Y."/>
            <person name="Lacey M.P."/>
            <person name="Chaudhary T."/>
            <person name="Keough T."/>
            <person name="Chu L."/>
            <person name="Sears R."/>
            <person name="Yuan B."/>
            <person name="Dawson T.L.Jr."/>
        </authorList>
    </citation>
    <scope>NUCLEOTIDE SEQUENCE [LARGE SCALE GENOMIC DNA]</scope>
    <source>
        <strain evidence="3">ATCC MYA-4612 / CBS 7966</strain>
    </source>
</reference>
<name>A8PWJ0_MALGO</name>
<dbReference type="Gene3D" id="3.40.1210.10">
    <property type="entry name" value="Survival protein SurE-like phosphatase/nucleotidase"/>
    <property type="match status" value="1"/>
</dbReference>
<protein>
    <recommendedName>
        <fullName evidence="1">Survival protein SurE-like phosphatase/nucleotidase domain-containing protein</fullName>
    </recommendedName>
</protein>
<dbReference type="InterPro" id="IPR002828">
    <property type="entry name" value="SurE-like_Pase/nucleotidase"/>
</dbReference>